<evidence type="ECO:0000256" key="7">
    <source>
        <dbReference type="RuleBase" id="RU003879"/>
    </source>
</evidence>
<keyword evidence="10" id="KW-1185">Reference proteome</keyword>
<evidence type="ECO:0000256" key="6">
    <source>
        <dbReference type="ARBA" id="ARBA00023136"/>
    </source>
</evidence>
<evidence type="ECO:0000313" key="9">
    <source>
        <dbReference type="EMBL" id="OHX66311.1"/>
    </source>
</evidence>
<name>A0A1S1YZ71_FLAPC</name>
<accession>A0A1S1YZ71</accession>
<keyword evidence="5" id="KW-1133">Transmembrane helix</keyword>
<evidence type="ECO:0000256" key="8">
    <source>
        <dbReference type="SAM" id="MobiDB-lite"/>
    </source>
</evidence>
<keyword evidence="6" id="KW-0472">Membrane</keyword>
<dbReference type="GO" id="GO:0015031">
    <property type="term" value="P:protein transport"/>
    <property type="evidence" value="ECO:0007669"/>
    <property type="project" value="UniProtKB-KW"/>
</dbReference>
<dbReference type="GO" id="GO:0022857">
    <property type="term" value="F:transmembrane transporter activity"/>
    <property type="evidence" value="ECO:0007669"/>
    <property type="project" value="InterPro"/>
</dbReference>
<sequence>MLKKKQKDAPEINGGAMADIAFLLLIFFLVATTIASDKGVTVMLPPKAEQTDVKVKTRNVFNIIVNSQDMILAQEEQVNDLSEMRKKVKEFVLNDWTKKDPKSSESPQKAIISLKTDRGTSYDMYISVVDELKLAYSEMRAQYLKIPLEDYQNLDKDNPAQKEKLDDAKKAIPYKVSDAEPSEI</sequence>
<gene>
    <name evidence="9" type="ORF">NH26_08070</name>
</gene>
<comment type="similarity">
    <text evidence="2 7">Belongs to the ExbD/TolR family.</text>
</comment>
<proteinExistence type="inferred from homology"/>
<feature type="region of interest" description="Disordered" evidence="8">
    <location>
        <begin position="152"/>
        <end position="184"/>
    </location>
</feature>
<evidence type="ECO:0000256" key="2">
    <source>
        <dbReference type="ARBA" id="ARBA00005811"/>
    </source>
</evidence>
<keyword evidence="3" id="KW-1003">Cell membrane</keyword>
<dbReference type="RefSeq" id="WP_044224962.1">
    <property type="nucleotide sequence ID" value="NZ_JRYR02000001.1"/>
</dbReference>
<keyword evidence="4 7" id="KW-0812">Transmembrane</keyword>
<evidence type="ECO:0000256" key="4">
    <source>
        <dbReference type="ARBA" id="ARBA00022692"/>
    </source>
</evidence>
<evidence type="ECO:0000256" key="5">
    <source>
        <dbReference type="ARBA" id="ARBA00022989"/>
    </source>
</evidence>
<reference evidence="9 10" key="1">
    <citation type="journal article" date="2012" name="Int. J. Syst. Evol. Microbiol.">
        <title>Flammeovirga pacifica sp. nov., isolated from deep-sea sediment.</title>
        <authorList>
            <person name="Xu H."/>
            <person name="Fu Y."/>
            <person name="Yang N."/>
            <person name="Ding Z."/>
            <person name="Lai Q."/>
            <person name="Zeng R."/>
        </authorList>
    </citation>
    <scope>NUCLEOTIDE SEQUENCE [LARGE SCALE GENOMIC DNA]</scope>
    <source>
        <strain evidence="10">DSM 24597 / LMG 26175 / WPAGA1</strain>
    </source>
</reference>
<dbReference type="Pfam" id="PF02472">
    <property type="entry name" value="ExbD"/>
    <property type="match status" value="1"/>
</dbReference>
<comment type="caution">
    <text evidence="9">The sequence shown here is derived from an EMBL/GenBank/DDBJ whole genome shotgun (WGS) entry which is preliminary data.</text>
</comment>
<dbReference type="PANTHER" id="PTHR30558">
    <property type="entry name" value="EXBD MEMBRANE COMPONENT OF PMF-DRIVEN MACROMOLECULE IMPORT SYSTEM"/>
    <property type="match status" value="1"/>
</dbReference>
<comment type="subcellular location">
    <subcellularLocation>
        <location evidence="1">Cell membrane</location>
        <topology evidence="1">Single-pass membrane protein</topology>
    </subcellularLocation>
    <subcellularLocation>
        <location evidence="7">Cell membrane</location>
        <topology evidence="7">Single-pass type II membrane protein</topology>
    </subcellularLocation>
</comment>
<evidence type="ECO:0008006" key="11">
    <source>
        <dbReference type="Google" id="ProtNLM"/>
    </source>
</evidence>
<dbReference type="GO" id="GO:0005886">
    <property type="term" value="C:plasma membrane"/>
    <property type="evidence" value="ECO:0007669"/>
    <property type="project" value="UniProtKB-SubCell"/>
</dbReference>
<dbReference type="InterPro" id="IPR003400">
    <property type="entry name" value="ExbD"/>
</dbReference>
<evidence type="ECO:0000256" key="1">
    <source>
        <dbReference type="ARBA" id="ARBA00004162"/>
    </source>
</evidence>
<evidence type="ECO:0000313" key="10">
    <source>
        <dbReference type="Proteomes" id="UP000179797"/>
    </source>
</evidence>
<dbReference type="AlphaFoldDB" id="A0A1S1YZ71"/>
<organism evidence="9 10">
    <name type="scientific">Flammeovirga pacifica</name>
    <dbReference type="NCBI Taxonomy" id="915059"/>
    <lineage>
        <taxon>Bacteria</taxon>
        <taxon>Pseudomonadati</taxon>
        <taxon>Bacteroidota</taxon>
        <taxon>Cytophagia</taxon>
        <taxon>Cytophagales</taxon>
        <taxon>Flammeovirgaceae</taxon>
        <taxon>Flammeovirga</taxon>
    </lineage>
</organism>
<dbReference type="STRING" id="915059.NH26_08070"/>
<dbReference type="PANTHER" id="PTHR30558:SF3">
    <property type="entry name" value="BIOPOLYMER TRANSPORT PROTEIN EXBD-RELATED"/>
    <property type="match status" value="1"/>
</dbReference>
<keyword evidence="7" id="KW-0813">Transport</keyword>
<keyword evidence="7" id="KW-0653">Protein transport</keyword>
<feature type="compositionally biased region" description="Basic and acidic residues" evidence="8">
    <location>
        <begin position="153"/>
        <end position="170"/>
    </location>
</feature>
<dbReference type="EMBL" id="JRYR02000001">
    <property type="protein sequence ID" value="OHX66311.1"/>
    <property type="molecule type" value="Genomic_DNA"/>
</dbReference>
<evidence type="ECO:0000256" key="3">
    <source>
        <dbReference type="ARBA" id="ARBA00022475"/>
    </source>
</evidence>
<dbReference type="Proteomes" id="UP000179797">
    <property type="component" value="Unassembled WGS sequence"/>
</dbReference>
<protein>
    <recommendedName>
        <fullName evidence="11">Biopolymer transporter ExbD</fullName>
    </recommendedName>
</protein>